<evidence type="ECO:0000256" key="5">
    <source>
        <dbReference type="ARBA" id="ARBA00022475"/>
    </source>
</evidence>
<dbReference type="PROSITE" id="PS00079">
    <property type="entry name" value="MULTICOPPER_OXIDASE1"/>
    <property type="match status" value="2"/>
</dbReference>
<comment type="caution">
    <text evidence="23">The sequence shown here is derived from an EMBL/GenBank/DDBJ whole genome shotgun (WGS) entry which is preliminary data.</text>
</comment>
<keyword evidence="13" id="KW-0408">Iron</keyword>
<evidence type="ECO:0000256" key="19">
    <source>
        <dbReference type="SAM" id="SignalP"/>
    </source>
</evidence>
<keyword evidence="6" id="KW-0410">Iron transport</keyword>
<dbReference type="Proteomes" id="UP000769528">
    <property type="component" value="Unassembled WGS sequence"/>
</dbReference>
<dbReference type="OrthoDB" id="2121828at2759"/>
<dbReference type="Gene3D" id="2.60.40.420">
    <property type="entry name" value="Cupredoxins - blue copper proteins"/>
    <property type="match status" value="3"/>
</dbReference>
<feature type="domain" description="Plastocyanin-like" evidence="22">
    <location>
        <begin position="31"/>
        <end position="147"/>
    </location>
</feature>
<keyword evidence="11 18" id="KW-1133">Transmembrane helix</keyword>
<comment type="subcellular location">
    <subcellularLocation>
        <location evidence="2">Cell membrane</location>
        <topology evidence="2">Single-pass membrane protein</topology>
    </subcellularLocation>
</comment>
<evidence type="ECO:0000313" key="23">
    <source>
        <dbReference type="EMBL" id="KAH3667119.1"/>
    </source>
</evidence>
<evidence type="ECO:0000259" key="21">
    <source>
        <dbReference type="Pfam" id="PF07731"/>
    </source>
</evidence>
<feature type="signal peptide" evidence="19">
    <location>
        <begin position="1"/>
        <end position="22"/>
    </location>
</feature>
<keyword evidence="16 18" id="KW-0472">Membrane</keyword>
<dbReference type="InterPro" id="IPR011707">
    <property type="entry name" value="Cu-oxidase-like_N"/>
</dbReference>
<dbReference type="GO" id="GO:0010106">
    <property type="term" value="P:cellular response to iron ion starvation"/>
    <property type="evidence" value="ECO:0007669"/>
    <property type="project" value="TreeGrafter"/>
</dbReference>
<dbReference type="Pfam" id="PF07732">
    <property type="entry name" value="Cu-oxidase_3"/>
    <property type="match status" value="1"/>
</dbReference>
<dbReference type="EMBL" id="JAEUBF010001392">
    <property type="protein sequence ID" value="KAH3667119.1"/>
    <property type="molecule type" value="Genomic_DNA"/>
</dbReference>
<accession>A0A9P8P8Y5</accession>
<feature type="chain" id="PRO_5040476140" evidence="19">
    <location>
        <begin position="23"/>
        <end position="614"/>
    </location>
</feature>
<dbReference type="InterPro" id="IPR045087">
    <property type="entry name" value="Cu-oxidase_fam"/>
</dbReference>
<dbReference type="InterPro" id="IPR011706">
    <property type="entry name" value="Cu-oxidase_C"/>
</dbReference>
<dbReference type="InterPro" id="IPR044130">
    <property type="entry name" value="CuRO_2_Fet3-like"/>
</dbReference>
<evidence type="ECO:0000256" key="7">
    <source>
        <dbReference type="ARBA" id="ARBA00022692"/>
    </source>
</evidence>
<dbReference type="AlphaFoldDB" id="A0A9P8P8Y5"/>
<keyword evidence="7 18" id="KW-0812">Transmembrane</keyword>
<dbReference type="PANTHER" id="PTHR11709:SF434">
    <property type="entry name" value="IRON TRANSPORT MULTICOPPER OXIDASE FET5-RELATED"/>
    <property type="match status" value="1"/>
</dbReference>
<comment type="cofactor">
    <cofactor evidence="1">
        <name>Cu cation</name>
        <dbReference type="ChEBI" id="CHEBI:23378"/>
    </cofactor>
</comment>
<evidence type="ECO:0000256" key="6">
    <source>
        <dbReference type="ARBA" id="ARBA00022496"/>
    </source>
</evidence>
<dbReference type="GO" id="GO:0004322">
    <property type="term" value="F:ferroxidase activity"/>
    <property type="evidence" value="ECO:0007669"/>
    <property type="project" value="TreeGrafter"/>
</dbReference>
<dbReference type="PROSITE" id="PS00080">
    <property type="entry name" value="MULTICOPPER_OXIDASE2"/>
    <property type="match status" value="1"/>
</dbReference>
<sequence length="614" mass="69926">MIFKSILLPIAYLTYLISQSAAETHTFHYTATWVDANPDGMHGKKVIGFNGEWPLPEIHVNKGDRVELYLTNGLENKNTSLHFHGLFQNGTNYMDGPEFVTQCPIKPNDTFLYNFTVPNQSGTYWYHSHTGAQYGDGLRAPFIIHSDDEPYTYDEERVISVSDIYHKQYDEVTAGFKTRYNPTGAEPIPQNLLMNDTANATIYFDTDKTYLLRFVNMGLFVSQYIYIEDHEITIVEVDGINVEPMQVDYLYIAVGQRYSVLVKSKSNTNKNYAIMQKFDDTMLDVIPQELKLEALNYIIYDESKSKPEAYHKKDAELFDEFNLKPLDNIELLDEPDFRVTLDVLMDNLGDGVNYAFFNNITYVPPIVPTLLTALSAEDDAIHSSIYGSNINAFVLQPDDIIEVVVNNKDSGRHPFHLHGHVFQVIQKSQAFEDDDPQSYDENDHDPFPSYPLIRDTVTLEPNGYVVLRFKADNPGIWFFHCHVDWHLEQGLAAVFIEDPLGLQLQQPSDNYYEVCVNNGIPIKGNAAGNYENLFDLTGENVQPEPLPEGFTLKGYIAFLVSTLAALYGIYSIIQYGLEDSIQDDQKIYENLQAILKSNGVLVNEFNNVDETTRL</sequence>
<dbReference type="PANTHER" id="PTHR11709">
    <property type="entry name" value="MULTI-COPPER OXIDASE"/>
    <property type="match status" value="1"/>
</dbReference>
<dbReference type="InterPro" id="IPR033138">
    <property type="entry name" value="Cu_oxidase_CS"/>
</dbReference>
<evidence type="ECO:0000256" key="11">
    <source>
        <dbReference type="ARBA" id="ARBA00022989"/>
    </source>
</evidence>
<evidence type="ECO:0000256" key="10">
    <source>
        <dbReference type="ARBA" id="ARBA00022737"/>
    </source>
</evidence>
<organism evidence="23 24">
    <name type="scientific">Wickerhamomyces mucosus</name>
    <dbReference type="NCBI Taxonomy" id="1378264"/>
    <lineage>
        <taxon>Eukaryota</taxon>
        <taxon>Fungi</taxon>
        <taxon>Dikarya</taxon>
        <taxon>Ascomycota</taxon>
        <taxon>Saccharomycotina</taxon>
        <taxon>Saccharomycetes</taxon>
        <taxon>Phaffomycetales</taxon>
        <taxon>Wickerhamomycetaceae</taxon>
        <taxon>Wickerhamomyces</taxon>
    </lineage>
</organism>
<feature type="domain" description="Plastocyanin-like" evidence="20">
    <location>
        <begin position="156"/>
        <end position="281"/>
    </location>
</feature>
<dbReference type="GO" id="GO:0005507">
    <property type="term" value="F:copper ion binding"/>
    <property type="evidence" value="ECO:0007669"/>
    <property type="project" value="InterPro"/>
</dbReference>
<keyword evidence="9 19" id="KW-0732">Signal</keyword>
<evidence type="ECO:0000313" key="24">
    <source>
        <dbReference type="Proteomes" id="UP000769528"/>
    </source>
</evidence>
<dbReference type="CDD" id="cd13877">
    <property type="entry name" value="CuRO_2_Fet3p_like"/>
    <property type="match status" value="1"/>
</dbReference>
<dbReference type="CDD" id="cd13899">
    <property type="entry name" value="CuRO_3_Fet3p"/>
    <property type="match status" value="1"/>
</dbReference>
<keyword evidence="5" id="KW-1003">Cell membrane</keyword>
<dbReference type="GO" id="GO:0033215">
    <property type="term" value="P:reductive iron assimilation"/>
    <property type="evidence" value="ECO:0007669"/>
    <property type="project" value="TreeGrafter"/>
</dbReference>
<dbReference type="Pfam" id="PF07731">
    <property type="entry name" value="Cu-oxidase_2"/>
    <property type="match status" value="1"/>
</dbReference>
<evidence type="ECO:0000256" key="15">
    <source>
        <dbReference type="ARBA" id="ARBA00023065"/>
    </source>
</evidence>
<protein>
    <submittedName>
        <fullName evidence="23">Uncharacterized protein</fullName>
    </submittedName>
</protein>
<evidence type="ECO:0000256" key="16">
    <source>
        <dbReference type="ARBA" id="ARBA00023136"/>
    </source>
</evidence>
<dbReference type="InterPro" id="IPR008972">
    <property type="entry name" value="Cupredoxin"/>
</dbReference>
<dbReference type="FunFam" id="2.60.40.420:FF:000024">
    <property type="entry name" value="FET5p Multicopper oxidase"/>
    <property type="match status" value="1"/>
</dbReference>
<evidence type="ECO:0000256" key="9">
    <source>
        <dbReference type="ARBA" id="ARBA00022729"/>
    </source>
</evidence>
<dbReference type="SUPFAM" id="SSF49503">
    <property type="entry name" value="Cupredoxins"/>
    <property type="match status" value="3"/>
</dbReference>
<evidence type="ECO:0000259" key="22">
    <source>
        <dbReference type="Pfam" id="PF07732"/>
    </source>
</evidence>
<proteinExistence type="inferred from homology"/>
<evidence type="ECO:0000256" key="3">
    <source>
        <dbReference type="ARBA" id="ARBA00010609"/>
    </source>
</evidence>
<dbReference type="GO" id="GO:0005886">
    <property type="term" value="C:plasma membrane"/>
    <property type="evidence" value="ECO:0007669"/>
    <property type="project" value="UniProtKB-SubCell"/>
</dbReference>
<comment type="similarity">
    <text evidence="3">Belongs to the multicopper oxidase family.</text>
</comment>
<evidence type="ECO:0000256" key="1">
    <source>
        <dbReference type="ARBA" id="ARBA00001935"/>
    </source>
</evidence>
<dbReference type="CDD" id="cd13851">
    <property type="entry name" value="CuRO_1_Fet3p"/>
    <property type="match status" value="1"/>
</dbReference>
<keyword evidence="10" id="KW-0677">Repeat</keyword>
<dbReference type="InterPro" id="IPR001117">
    <property type="entry name" value="Cu-oxidase_2nd"/>
</dbReference>
<evidence type="ECO:0000256" key="4">
    <source>
        <dbReference type="ARBA" id="ARBA00022448"/>
    </source>
</evidence>
<reference evidence="23" key="2">
    <citation type="submission" date="2021-01" db="EMBL/GenBank/DDBJ databases">
        <authorList>
            <person name="Schikora-Tamarit M.A."/>
        </authorList>
    </citation>
    <scope>NUCLEOTIDE SEQUENCE</scope>
    <source>
        <strain evidence="23">CBS6341</strain>
    </source>
</reference>
<dbReference type="GO" id="GO:0000329">
    <property type="term" value="C:fungal-type vacuole membrane"/>
    <property type="evidence" value="ECO:0007669"/>
    <property type="project" value="TreeGrafter"/>
</dbReference>
<evidence type="ECO:0000256" key="12">
    <source>
        <dbReference type="ARBA" id="ARBA00023002"/>
    </source>
</evidence>
<keyword evidence="4" id="KW-0813">Transport</keyword>
<keyword evidence="12" id="KW-0560">Oxidoreductase</keyword>
<evidence type="ECO:0000256" key="17">
    <source>
        <dbReference type="ARBA" id="ARBA00023180"/>
    </source>
</evidence>
<keyword evidence="17" id="KW-0325">Glycoprotein</keyword>
<dbReference type="FunFam" id="2.60.40.420:FF:000025">
    <property type="entry name" value="FET5p Multicopper oxidase"/>
    <property type="match status" value="1"/>
</dbReference>
<keyword evidence="14" id="KW-0186">Copper</keyword>
<evidence type="ECO:0000256" key="2">
    <source>
        <dbReference type="ARBA" id="ARBA00004162"/>
    </source>
</evidence>
<keyword evidence="8" id="KW-0479">Metal-binding</keyword>
<reference evidence="23" key="1">
    <citation type="journal article" date="2021" name="Open Biol.">
        <title>Shared evolutionary footprints suggest mitochondrial oxidative damage underlies multiple complex I losses in fungi.</title>
        <authorList>
            <person name="Schikora-Tamarit M.A."/>
            <person name="Marcet-Houben M."/>
            <person name="Nosek J."/>
            <person name="Gabaldon T."/>
        </authorList>
    </citation>
    <scope>NUCLEOTIDE SEQUENCE</scope>
    <source>
        <strain evidence="23">CBS6341</strain>
    </source>
</reference>
<feature type="domain" description="Plastocyanin-like" evidence="21">
    <location>
        <begin position="362"/>
        <end position="499"/>
    </location>
</feature>
<keyword evidence="15" id="KW-0406">Ion transport</keyword>
<dbReference type="Pfam" id="PF00394">
    <property type="entry name" value="Cu-oxidase"/>
    <property type="match status" value="1"/>
</dbReference>
<gene>
    <name evidence="23" type="ORF">WICMUC_005466</name>
</gene>
<evidence type="ECO:0000256" key="18">
    <source>
        <dbReference type="SAM" id="Phobius"/>
    </source>
</evidence>
<name>A0A9P8P8Y5_9ASCO</name>
<evidence type="ECO:0000259" key="20">
    <source>
        <dbReference type="Pfam" id="PF00394"/>
    </source>
</evidence>
<keyword evidence="24" id="KW-1185">Reference proteome</keyword>
<dbReference type="InterPro" id="IPR002355">
    <property type="entry name" value="Cu_oxidase_Cu_BS"/>
</dbReference>
<evidence type="ECO:0000256" key="8">
    <source>
        <dbReference type="ARBA" id="ARBA00022723"/>
    </source>
</evidence>
<dbReference type="FunFam" id="2.60.40.420:FF:000022">
    <property type="entry name" value="FET5p Multicopper oxidase"/>
    <property type="match status" value="1"/>
</dbReference>
<evidence type="ECO:0000256" key="14">
    <source>
        <dbReference type="ARBA" id="ARBA00023008"/>
    </source>
</evidence>
<evidence type="ECO:0000256" key="13">
    <source>
        <dbReference type="ARBA" id="ARBA00023004"/>
    </source>
</evidence>
<feature type="transmembrane region" description="Helical" evidence="18">
    <location>
        <begin position="555"/>
        <end position="577"/>
    </location>
</feature>